<dbReference type="Gene3D" id="3.40.630.30">
    <property type="match status" value="1"/>
</dbReference>
<comment type="caution">
    <text evidence="2">The sequence shown here is derived from an EMBL/GenBank/DDBJ whole genome shotgun (WGS) entry which is preliminary data.</text>
</comment>
<proteinExistence type="predicted"/>
<sequence length="176" mass="20725">MSILQLNEMHQVKIARKEDLEIVLDLLFQAAIWLQSKDTTQWDYYITDLEGNKEEVLESIKNNSTYIVEENGKAIATITLEDYPTDWDCDIWGENANDPGVVYLHRIVVHRDHAGKNIGYKLIEWAKEYVNEKDKKFIRFDCLASNQDLNNYYQKNYKRKGIANIYGQHSKYEIEV</sequence>
<name>A0ABW4W1S0_9BACI</name>
<reference evidence="3" key="1">
    <citation type="journal article" date="2019" name="Int. J. Syst. Evol. Microbiol.">
        <title>The Global Catalogue of Microorganisms (GCM) 10K type strain sequencing project: providing services to taxonomists for standard genome sequencing and annotation.</title>
        <authorList>
            <consortium name="The Broad Institute Genomics Platform"/>
            <consortium name="The Broad Institute Genome Sequencing Center for Infectious Disease"/>
            <person name="Wu L."/>
            <person name="Ma J."/>
        </authorList>
    </citation>
    <scope>NUCLEOTIDE SEQUENCE [LARGE SCALE GENOMIC DNA]</scope>
    <source>
        <strain evidence="3">R28</strain>
    </source>
</reference>
<dbReference type="InterPro" id="IPR000182">
    <property type="entry name" value="GNAT_dom"/>
</dbReference>
<keyword evidence="3" id="KW-1185">Reference proteome</keyword>
<dbReference type="EMBL" id="JBHUHQ010000019">
    <property type="protein sequence ID" value="MFD2045472.1"/>
    <property type="molecule type" value="Genomic_DNA"/>
</dbReference>
<evidence type="ECO:0000259" key="1">
    <source>
        <dbReference type="PROSITE" id="PS51186"/>
    </source>
</evidence>
<dbReference type="CDD" id="cd04301">
    <property type="entry name" value="NAT_SF"/>
    <property type="match status" value="1"/>
</dbReference>
<keyword evidence="2" id="KW-0808">Transferase</keyword>
<gene>
    <name evidence="2" type="ORF">ACFSJF_14430</name>
</gene>
<dbReference type="GO" id="GO:0016746">
    <property type="term" value="F:acyltransferase activity"/>
    <property type="evidence" value="ECO:0007669"/>
    <property type="project" value="UniProtKB-KW"/>
</dbReference>
<dbReference type="RefSeq" id="WP_377558112.1">
    <property type="nucleotide sequence ID" value="NZ_JBHUHQ010000019.1"/>
</dbReference>
<dbReference type="SUPFAM" id="SSF55729">
    <property type="entry name" value="Acyl-CoA N-acyltransferases (Nat)"/>
    <property type="match status" value="1"/>
</dbReference>
<accession>A0ABW4W1S0</accession>
<dbReference type="PROSITE" id="PS51186">
    <property type="entry name" value="GNAT"/>
    <property type="match status" value="1"/>
</dbReference>
<evidence type="ECO:0000313" key="3">
    <source>
        <dbReference type="Proteomes" id="UP001597383"/>
    </source>
</evidence>
<keyword evidence="2" id="KW-0012">Acyltransferase</keyword>
<dbReference type="Proteomes" id="UP001597383">
    <property type="component" value="Unassembled WGS sequence"/>
</dbReference>
<dbReference type="Pfam" id="PF00583">
    <property type="entry name" value="Acetyltransf_1"/>
    <property type="match status" value="1"/>
</dbReference>
<evidence type="ECO:0000313" key="2">
    <source>
        <dbReference type="EMBL" id="MFD2045472.1"/>
    </source>
</evidence>
<feature type="domain" description="N-acetyltransferase" evidence="1">
    <location>
        <begin position="1"/>
        <end position="176"/>
    </location>
</feature>
<dbReference type="InterPro" id="IPR016181">
    <property type="entry name" value="Acyl_CoA_acyltransferase"/>
</dbReference>
<dbReference type="EC" id="2.3.-.-" evidence="2"/>
<protein>
    <submittedName>
        <fullName evidence="2">GNAT family N-acetyltransferase</fullName>
        <ecNumber evidence="2">2.3.-.-</ecNumber>
    </submittedName>
</protein>
<organism evidence="2 3">
    <name type="scientific">Ornithinibacillus salinisoli</name>
    <dbReference type="NCBI Taxonomy" id="1848459"/>
    <lineage>
        <taxon>Bacteria</taxon>
        <taxon>Bacillati</taxon>
        <taxon>Bacillota</taxon>
        <taxon>Bacilli</taxon>
        <taxon>Bacillales</taxon>
        <taxon>Bacillaceae</taxon>
        <taxon>Ornithinibacillus</taxon>
    </lineage>
</organism>